<name>X1UV96_9ZZZZ</name>
<evidence type="ECO:0000313" key="1">
    <source>
        <dbReference type="EMBL" id="GAJ03806.1"/>
    </source>
</evidence>
<feature type="non-terminal residue" evidence="1">
    <location>
        <position position="1"/>
    </location>
</feature>
<accession>X1UV96</accession>
<organism evidence="1">
    <name type="scientific">marine sediment metagenome</name>
    <dbReference type="NCBI Taxonomy" id="412755"/>
    <lineage>
        <taxon>unclassified sequences</taxon>
        <taxon>metagenomes</taxon>
        <taxon>ecological metagenomes</taxon>
    </lineage>
</organism>
<comment type="caution">
    <text evidence="1">The sequence shown here is derived from an EMBL/GenBank/DDBJ whole genome shotgun (WGS) entry which is preliminary data.</text>
</comment>
<protein>
    <submittedName>
        <fullName evidence="1">Uncharacterized protein</fullName>
    </submittedName>
</protein>
<sequence>VEKGTHAELLHLGGIYAGLFERQKTAQEELEYLEGIR</sequence>
<reference evidence="1" key="1">
    <citation type="journal article" date="2014" name="Front. Microbiol.">
        <title>High frequency of phylogenetically diverse reductive dehalogenase-homologous genes in deep subseafloor sedimentary metagenomes.</title>
        <authorList>
            <person name="Kawai M."/>
            <person name="Futagami T."/>
            <person name="Toyoda A."/>
            <person name="Takaki Y."/>
            <person name="Nishi S."/>
            <person name="Hori S."/>
            <person name="Arai W."/>
            <person name="Tsubouchi T."/>
            <person name="Morono Y."/>
            <person name="Uchiyama I."/>
            <person name="Ito T."/>
            <person name="Fujiyama A."/>
            <person name="Inagaki F."/>
            <person name="Takami H."/>
        </authorList>
    </citation>
    <scope>NUCLEOTIDE SEQUENCE</scope>
    <source>
        <strain evidence="1">Expedition CK06-06</strain>
    </source>
</reference>
<dbReference type="EMBL" id="BARW01032850">
    <property type="protein sequence ID" value="GAJ03806.1"/>
    <property type="molecule type" value="Genomic_DNA"/>
</dbReference>
<gene>
    <name evidence="1" type="ORF">S12H4_51896</name>
</gene>
<dbReference type="AlphaFoldDB" id="X1UV96"/>
<proteinExistence type="predicted"/>